<gene>
    <name evidence="1" type="ORF">GRI91_15470</name>
</gene>
<dbReference type="RefSeq" id="WP_160737599.1">
    <property type="nucleotide sequence ID" value="NZ_WTYT01000007.1"/>
</dbReference>
<name>A0A6I4T7M5_9SPHN</name>
<evidence type="ECO:0000313" key="1">
    <source>
        <dbReference type="EMBL" id="MXO67164.1"/>
    </source>
</evidence>
<comment type="caution">
    <text evidence="1">The sequence shown here is derived from an EMBL/GenBank/DDBJ whole genome shotgun (WGS) entry which is preliminary data.</text>
</comment>
<dbReference type="Proteomes" id="UP000438476">
    <property type="component" value="Unassembled WGS sequence"/>
</dbReference>
<evidence type="ECO:0000313" key="2">
    <source>
        <dbReference type="Proteomes" id="UP000438476"/>
    </source>
</evidence>
<keyword evidence="2" id="KW-1185">Reference proteome</keyword>
<proteinExistence type="predicted"/>
<dbReference type="EMBL" id="WTYT01000007">
    <property type="protein sequence ID" value="MXO67164.1"/>
    <property type="molecule type" value="Genomic_DNA"/>
</dbReference>
<organism evidence="1 2">
    <name type="scientific">Altericroceibacterium endophyticum</name>
    <dbReference type="NCBI Taxonomy" id="1808508"/>
    <lineage>
        <taxon>Bacteria</taxon>
        <taxon>Pseudomonadati</taxon>
        <taxon>Pseudomonadota</taxon>
        <taxon>Alphaproteobacteria</taxon>
        <taxon>Sphingomonadales</taxon>
        <taxon>Erythrobacteraceae</taxon>
        <taxon>Altericroceibacterium</taxon>
    </lineage>
</organism>
<sequence>MTTDNPNLHYELKDVGLRAQATAIGLVQLCKELQLAGVLSDDAVGRIKTAIADEIALTAPRSIRRDAFRQDVCTRLDEIFSGGKDLGTGEGLAYRTENAEPVG</sequence>
<dbReference type="AlphaFoldDB" id="A0A6I4T7M5"/>
<accession>A0A6I4T7M5</accession>
<protein>
    <submittedName>
        <fullName evidence="1">Uncharacterized protein</fullName>
    </submittedName>
</protein>
<reference evidence="1 2" key="1">
    <citation type="submission" date="2019-12" db="EMBL/GenBank/DDBJ databases">
        <title>Genomic-based taxomic classification of the family Erythrobacteraceae.</title>
        <authorList>
            <person name="Xu L."/>
        </authorList>
    </citation>
    <scope>NUCLEOTIDE SEQUENCE [LARGE SCALE GENOMIC DNA]</scope>
    <source>
        <strain evidence="1 2">LMG 29518</strain>
    </source>
</reference>
<dbReference type="OrthoDB" id="7507045at2"/>